<evidence type="ECO:0000256" key="2">
    <source>
        <dbReference type="ARBA" id="ARBA00022528"/>
    </source>
</evidence>
<keyword evidence="3" id="KW-0934">Plastid</keyword>
<evidence type="ECO:0000256" key="1">
    <source>
        <dbReference type="ARBA" id="ARBA00004229"/>
    </source>
</evidence>
<sequence length="327" mass="34012">MAPCRARIALTYVTWCAGAQALRVAPRPPAGAPAAQLLAHPGSLASSAARALAHAVAAAAVCAALAAPPPASARVLTEGEVAAKLASVPVFAVTSKSGKPFFFDAPDGGGREGRFFLEYTAAQEQVRKIPSRLLRPADTTIRSLPLDQVYFGFVARAFSIDDDAGSGTQFRLLPSGAAVADARRLIGNEPELAARLPEKNALNGAVPLFVEPSLQLKGADGAERTPVFFDDDDLLATFRRAAVDTSAKPQIRVTDLATLVARMQSDASLDSETLVLVPSSSALAVAEASMRAQAEEDARAQASSQPLAPARTLTDEQVMALPFAGGQ</sequence>
<keyword evidence="6" id="KW-1185">Reference proteome</keyword>
<dbReference type="Gene3D" id="3.40.1350.100">
    <property type="match status" value="2"/>
</dbReference>
<evidence type="ECO:0000313" key="6">
    <source>
        <dbReference type="Proteomes" id="UP000751190"/>
    </source>
</evidence>
<evidence type="ECO:0000256" key="3">
    <source>
        <dbReference type="ARBA" id="ARBA00022640"/>
    </source>
</evidence>
<proteinExistence type="predicted"/>
<keyword evidence="2" id="KW-0150">Chloroplast</keyword>
<feature type="signal peptide" evidence="4">
    <location>
        <begin position="1"/>
        <end position="21"/>
    </location>
</feature>
<evidence type="ECO:0000313" key="5">
    <source>
        <dbReference type="EMBL" id="KAG8466276.1"/>
    </source>
</evidence>
<name>A0A8J5XL64_DIALT</name>
<keyword evidence="4" id="KW-0732">Signal</keyword>
<dbReference type="GO" id="GO:0009507">
    <property type="term" value="C:chloroplast"/>
    <property type="evidence" value="ECO:0007669"/>
    <property type="project" value="UniProtKB-SubCell"/>
</dbReference>
<dbReference type="OMA" id="IWDELPH"/>
<dbReference type="AlphaFoldDB" id="A0A8J5XL64"/>
<dbReference type="Proteomes" id="UP000751190">
    <property type="component" value="Unassembled WGS sequence"/>
</dbReference>
<dbReference type="PANTHER" id="PTHR33926">
    <property type="entry name" value="PROTEIN TIC 22, CHLOROPLASTIC"/>
    <property type="match status" value="1"/>
</dbReference>
<dbReference type="GO" id="GO:0015031">
    <property type="term" value="P:protein transport"/>
    <property type="evidence" value="ECO:0007669"/>
    <property type="project" value="InterPro"/>
</dbReference>
<dbReference type="PANTHER" id="PTHR33926:SF4">
    <property type="entry name" value="PROTEIN TIC 22, CHLOROPLASTIC"/>
    <property type="match status" value="1"/>
</dbReference>
<dbReference type="EMBL" id="JAGTXO010000008">
    <property type="protein sequence ID" value="KAG8466276.1"/>
    <property type="molecule type" value="Genomic_DNA"/>
</dbReference>
<comment type="subcellular location">
    <subcellularLocation>
        <location evidence="1">Plastid</location>
        <location evidence="1">Chloroplast</location>
    </subcellularLocation>
</comment>
<evidence type="ECO:0000256" key="4">
    <source>
        <dbReference type="SAM" id="SignalP"/>
    </source>
</evidence>
<protein>
    <submittedName>
        <fullName evidence="5">Uncharacterized protein</fullName>
    </submittedName>
</protein>
<dbReference type="Pfam" id="PF04278">
    <property type="entry name" value="Tic22"/>
    <property type="match status" value="1"/>
</dbReference>
<feature type="chain" id="PRO_5035264522" evidence="4">
    <location>
        <begin position="22"/>
        <end position="327"/>
    </location>
</feature>
<accession>A0A8J5XL64</accession>
<gene>
    <name evidence="5" type="ORF">KFE25_002032</name>
</gene>
<dbReference type="InterPro" id="IPR007378">
    <property type="entry name" value="Tic22-like"/>
</dbReference>
<organism evidence="5 6">
    <name type="scientific">Diacronema lutheri</name>
    <name type="common">Unicellular marine alga</name>
    <name type="synonym">Monochrysis lutheri</name>
    <dbReference type="NCBI Taxonomy" id="2081491"/>
    <lineage>
        <taxon>Eukaryota</taxon>
        <taxon>Haptista</taxon>
        <taxon>Haptophyta</taxon>
        <taxon>Pavlovophyceae</taxon>
        <taxon>Pavlovales</taxon>
        <taxon>Pavlovaceae</taxon>
        <taxon>Diacronema</taxon>
    </lineage>
</organism>
<comment type="caution">
    <text evidence="5">The sequence shown here is derived from an EMBL/GenBank/DDBJ whole genome shotgun (WGS) entry which is preliminary data.</text>
</comment>
<reference evidence="5" key="1">
    <citation type="submission" date="2021-05" db="EMBL/GenBank/DDBJ databases">
        <title>The genome of the haptophyte Pavlova lutheri (Diacronema luteri, Pavlovales) - a model for lipid biosynthesis in eukaryotic algae.</title>
        <authorList>
            <person name="Hulatt C.J."/>
            <person name="Posewitz M.C."/>
        </authorList>
    </citation>
    <scope>NUCLEOTIDE SEQUENCE</scope>
    <source>
        <strain evidence="5">NIVA-4/92</strain>
    </source>
</reference>